<gene>
    <name evidence="2" type="ORF">SAMN05421810_10644</name>
</gene>
<evidence type="ECO:0000313" key="3">
    <source>
        <dbReference type="Proteomes" id="UP000198727"/>
    </source>
</evidence>
<keyword evidence="3" id="KW-1185">Reference proteome</keyword>
<evidence type="ECO:0000313" key="2">
    <source>
        <dbReference type="EMBL" id="SFQ30979.1"/>
    </source>
</evidence>
<sequence length="141" mass="14870">MATPARHRVARVLALLVGLVYLTLGILGFVLADPTHVGNEPSNAVWIFSTSILLNLTHLTVGVLGIAAVTSVTRTQLFGWFSLVALTGLTVYGLFASATNSPGDGINVNWADTVLHAITALLGLVIGLLAERRARRPAETT</sequence>
<feature type="transmembrane region" description="Helical" evidence="1">
    <location>
        <begin position="44"/>
        <end position="70"/>
    </location>
</feature>
<dbReference type="Pfam" id="PF14325">
    <property type="entry name" value="DUF4383"/>
    <property type="match status" value="1"/>
</dbReference>
<keyword evidence="1" id="KW-0812">Transmembrane</keyword>
<name>A0A1I5XG85_9PSEU</name>
<evidence type="ECO:0000256" key="1">
    <source>
        <dbReference type="SAM" id="Phobius"/>
    </source>
</evidence>
<keyword evidence="1" id="KW-0472">Membrane</keyword>
<keyword evidence="1" id="KW-1133">Transmembrane helix</keyword>
<dbReference type="EMBL" id="FOWW01000006">
    <property type="protein sequence ID" value="SFQ30979.1"/>
    <property type="molecule type" value="Genomic_DNA"/>
</dbReference>
<proteinExistence type="predicted"/>
<organism evidence="2 3">
    <name type="scientific">Amycolatopsis arida</name>
    <dbReference type="NCBI Taxonomy" id="587909"/>
    <lineage>
        <taxon>Bacteria</taxon>
        <taxon>Bacillati</taxon>
        <taxon>Actinomycetota</taxon>
        <taxon>Actinomycetes</taxon>
        <taxon>Pseudonocardiales</taxon>
        <taxon>Pseudonocardiaceae</taxon>
        <taxon>Amycolatopsis</taxon>
    </lineage>
</organism>
<accession>A0A1I5XG85</accession>
<dbReference type="AlphaFoldDB" id="A0A1I5XG85"/>
<protein>
    <recommendedName>
        <fullName evidence="4">DUF4383 domain-containing protein</fullName>
    </recommendedName>
</protein>
<dbReference type="RefSeq" id="WP_092531410.1">
    <property type="nucleotide sequence ID" value="NZ_FOWW01000006.1"/>
</dbReference>
<dbReference type="STRING" id="587909.SAMN05421810_10644"/>
<reference evidence="3" key="1">
    <citation type="submission" date="2016-10" db="EMBL/GenBank/DDBJ databases">
        <authorList>
            <person name="Varghese N."/>
            <person name="Submissions S."/>
        </authorList>
    </citation>
    <scope>NUCLEOTIDE SEQUENCE [LARGE SCALE GENOMIC DNA]</scope>
    <source>
        <strain evidence="3">CGMCC 4.5579</strain>
    </source>
</reference>
<dbReference type="OrthoDB" id="3625230at2"/>
<evidence type="ECO:0008006" key="4">
    <source>
        <dbReference type="Google" id="ProtNLM"/>
    </source>
</evidence>
<feature type="transmembrane region" description="Helical" evidence="1">
    <location>
        <begin position="110"/>
        <end position="130"/>
    </location>
</feature>
<feature type="transmembrane region" description="Helical" evidence="1">
    <location>
        <begin position="12"/>
        <end position="32"/>
    </location>
</feature>
<dbReference type="Proteomes" id="UP000198727">
    <property type="component" value="Unassembled WGS sequence"/>
</dbReference>
<feature type="transmembrane region" description="Helical" evidence="1">
    <location>
        <begin position="77"/>
        <end position="98"/>
    </location>
</feature>